<evidence type="ECO:0000313" key="3">
    <source>
        <dbReference type="Proteomes" id="UP001152803"/>
    </source>
</evidence>
<keyword evidence="3" id="KW-1185">Reference proteome</keyword>
<feature type="compositionally biased region" description="Basic and acidic residues" evidence="1">
    <location>
        <begin position="148"/>
        <end position="162"/>
    </location>
</feature>
<comment type="caution">
    <text evidence="2">The sequence shown here is derived from an EMBL/GenBank/DDBJ whole genome shotgun (WGS) entry which is preliminary data.</text>
</comment>
<feature type="region of interest" description="Disordered" evidence="1">
    <location>
        <begin position="120"/>
        <end position="162"/>
    </location>
</feature>
<gene>
    <name evidence="2" type="ORF">COCON_G00123670</name>
</gene>
<proteinExistence type="predicted"/>
<protein>
    <submittedName>
        <fullName evidence="2">Uncharacterized protein</fullName>
    </submittedName>
</protein>
<accession>A0A9Q1DI06</accession>
<dbReference type="Proteomes" id="UP001152803">
    <property type="component" value="Unassembled WGS sequence"/>
</dbReference>
<sequence>MVLMVDLSPEVQPGGFPGTLTKLWTVGDNTSLGPRNVKTSASVTHLPITTSLSPPPFVLASLQRSSWASPLGVPPPQSSVRWSAYKRDEVTAFTAPEGIGRLFSTAVHCGWVEELGCWGREREDPTQEQTSSTARNLDGNRGSQLRPSPRDREEAALSRGGE</sequence>
<name>A0A9Q1DI06_CONCO</name>
<dbReference type="AlphaFoldDB" id="A0A9Q1DI06"/>
<dbReference type="OrthoDB" id="10558495at2759"/>
<reference evidence="2" key="1">
    <citation type="journal article" date="2023" name="Science">
        <title>Genome structures resolve the early diversification of teleost fishes.</title>
        <authorList>
            <person name="Parey E."/>
            <person name="Louis A."/>
            <person name="Montfort J."/>
            <person name="Bouchez O."/>
            <person name="Roques C."/>
            <person name="Iampietro C."/>
            <person name="Lluch J."/>
            <person name="Castinel A."/>
            <person name="Donnadieu C."/>
            <person name="Desvignes T."/>
            <person name="Floi Bucao C."/>
            <person name="Jouanno E."/>
            <person name="Wen M."/>
            <person name="Mejri S."/>
            <person name="Dirks R."/>
            <person name="Jansen H."/>
            <person name="Henkel C."/>
            <person name="Chen W.J."/>
            <person name="Zahm M."/>
            <person name="Cabau C."/>
            <person name="Klopp C."/>
            <person name="Thompson A.W."/>
            <person name="Robinson-Rechavi M."/>
            <person name="Braasch I."/>
            <person name="Lecointre G."/>
            <person name="Bobe J."/>
            <person name="Postlethwait J.H."/>
            <person name="Berthelot C."/>
            <person name="Roest Crollius H."/>
            <person name="Guiguen Y."/>
        </authorList>
    </citation>
    <scope>NUCLEOTIDE SEQUENCE</scope>
    <source>
        <strain evidence="2">Concon-B</strain>
    </source>
</reference>
<organism evidence="2 3">
    <name type="scientific">Conger conger</name>
    <name type="common">Conger eel</name>
    <name type="synonym">Muraena conger</name>
    <dbReference type="NCBI Taxonomy" id="82655"/>
    <lineage>
        <taxon>Eukaryota</taxon>
        <taxon>Metazoa</taxon>
        <taxon>Chordata</taxon>
        <taxon>Craniata</taxon>
        <taxon>Vertebrata</taxon>
        <taxon>Euteleostomi</taxon>
        <taxon>Actinopterygii</taxon>
        <taxon>Neopterygii</taxon>
        <taxon>Teleostei</taxon>
        <taxon>Anguilliformes</taxon>
        <taxon>Congridae</taxon>
        <taxon>Conger</taxon>
    </lineage>
</organism>
<feature type="compositionally biased region" description="Polar residues" evidence="1">
    <location>
        <begin position="127"/>
        <end position="146"/>
    </location>
</feature>
<evidence type="ECO:0000256" key="1">
    <source>
        <dbReference type="SAM" id="MobiDB-lite"/>
    </source>
</evidence>
<dbReference type="EMBL" id="JAFJMO010000008">
    <property type="protein sequence ID" value="KAJ8269760.1"/>
    <property type="molecule type" value="Genomic_DNA"/>
</dbReference>
<evidence type="ECO:0000313" key="2">
    <source>
        <dbReference type="EMBL" id="KAJ8269760.1"/>
    </source>
</evidence>